<sequence length="202" mass="22369">MNKNSYVTAALFVVFVLLTVFYVSIGDGTENDAKVGSTSAVPQANLEMKETDAQSAEELTAKEDGKEVKETKEAKGTKEEKKDEKTSSIQIQRSEVKKAESELVAQLKSIIASKDSDATEKSEAKDDLDKITKDTQHQTVLESLIKAKGYDDVLVRTNEETVQVFLEGTEEPTLEQTNEIIMMAKTEFATNPDVHVQFKSIK</sequence>
<dbReference type="Proteomes" id="UP001432099">
    <property type="component" value="Chromosome"/>
</dbReference>
<gene>
    <name evidence="3" type="ORF">T23_12000</name>
</gene>
<dbReference type="InterPro" id="IPR038503">
    <property type="entry name" value="SpoIIIAH_sf"/>
</dbReference>
<dbReference type="Gene3D" id="1.10.287.4300">
    <property type="entry name" value="Stage III sporulation protein AH-like"/>
    <property type="match status" value="1"/>
</dbReference>
<evidence type="ECO:0000256" key="2">
    <source>
        <dbReference type="SAM" id="Phobius"/>
    </source>
</evidence>
<dbReference type="Pfam" id="PF12685">
    <property type="entry name" value="SpoIIIAH"/>
    <property type="match status" value="1"/>
</dbReference>
<feature type="transmembrane region" description="Helical" evidence="2">
    <location>
        <begin position="6"/>
        <end position="25"/>
    </location>
</feature>
<keyword evidence="2" id="KW-0812">Transmembrane</keyword>
<dbReference type="EMBL" id="AP028127">
    <property type="protein sequence ID" value="BEH91098.1"/>
    <property type="molecule type" value="Genomic_DNA"/>
</dbReference>
<reference evidence="3" key="1">
    <citation type="journal article" date="2024" name="Int. J. Syst. Evol. Microbiol.">
        <title>Turicibacter faecis sp. nov., isolated from faeces of heart failure mouse model.</title>
        <authorList>
            <person name="Imamura Y."/>
            <person name="Motooka D."/>
            <person name="Nakajima Y."/>
            <person name="Ito S."/>
            <person name="Kitakaze M."/>
            <person name="Iida T."/>
            <person name="Nakamura S."/>
        </authorList>
    </citation>
    <scope>NUCLEOTIDE SEQUENCE</scope>
    <source>
        <strain evidence="3">TC023</strain>
    </source>
</reference>
<evidence type="ECO:0008006" key="5">
    <source>
        <dbReference type="Google" id="ProtNLM"/>
    </source>
</evidence>
<dbReference type="InterPro" id="IPR024232">
    <property type="entry name" value="SpoIIIAH"/>
</dbReference>
<keyword evidence="2" id="KW-1133">Transmembrane helix</keyword>
<feature type="compositionally biased region" description="Basic and acidic residues" evidence="1">
    <location>
        <begin position="59"/>
        <end position="86"/>
    </location>
</feature>
<evidence type="ECO:0000256" key="1">
    <source>
        <dbReference type="SAM" id="MobiDB-lite"/>
    </source>
</evidence>
<accession>A0ABM8IP76</accession>
<protein>
    <recommendedName>
        <fullName evidence="5">SpoIIIAH-like family protein</fullName>
    </recommendedName>
</protein>
<organism evidence="3 4">
    <name type="scientific">Turicibacter faecis</name>
    <dbReference type="NCBI Taxonomy" id="2963365"/>
    <lineage>
        <taxon>Bacteria</taxon>
        <taxon>Bacillati</taxon>
        <taxon>Bacillota</taxon>
        <taxon>Erysipelotrichia</taxon>
        <taxon>Erysipelotrichales</taxon>
        <taxon>Turicibacteraceae</taxon>
        <taxon>Turicibacter</taxon>
    </lineage>
</organism>
<evidence type="ECO:0000313" key="3">
    <source>
        <dbReference type="EMBL" id="BEH91098.1"/>
    </source>
</evidence>
<evidence type="ECO:0000313" key="4">
    <source>
        <dbReference type="Proteomes" id="UP001432099"/>
    </source>
</evidence>
<keyword evidence="4" id="KW-1185">Reference proteome</keyword>
<dbReference type="RefSeq" id="WP_161831884.1">
    <property type="nucleotide sequence ID" value="NZ_AP028127.1"/>
</dbReference>
<proteinExistence type="predicted"/>
<keyword evidence="2" id="KW-0472">Membrane</keyword>
<name>A0ABM8IP76_9FIRM</name>
<feature type="region of interest" description="Disordered" evidence="1">
    <location>
        <begin position="44"/>
        <end position="88"/>
    </location>
</feature>